<dbReference type="Proteomes" id="UP000027195">
    <property type="component" value="Unassembled WGS sequence"/>
</dbReference>
<reference evidence="2" key="1">
    <citation type="journal article" date="2014" name="Proc. Natl. Acad. Sci. U.S.A.">
        <title>Extensive sampling of basidiomycete genomes demonstrates inadequacy of the white-rot/brown-rot paradigm for wood decay fungi.</title>
        <authorList>
            <person name="Riley R."/>
            <person name="Salamov A.A."/>
            <person name="Brown D.W."/>
            <person name="Nagy L.G."/>
            <person name="Floudas D."/>
            <person name="Held B.W."/>
            <person name="Levasseur A."/>
            <person name="Lombard V."/>
            <person name="Morin E."/>
            <person name="Otillar R."/>
            <person name="Lindquist E.A."/>
            <person name="Sun H."/>
            <person name="LaButti K.M."/>
            <person name="Schmutz J."/>
            <person name="Jabbour D."/>
            <person name="Luo H."/>
            <person name="Baker S.E."/>
            <person name="Pisabarro A.G."/>
            <person name="Walton J.D."/>
            <person name="Blanchette R.A."/>
            <person name="Henrissat B."/>
            <person name="Martin F."/>
            <person name="Cullen D."/>
            <person name="Hibbett D.S."/>
            <person name="Grigoriev I.V."/>
        </authorList>
    </citation>
    <scope>NUCLEOTIDE SEQUENCE [LARGE SCALE GENOMIC DNA]</scope>
    <source>
        <strain evidence="2">FD-172 SS1</strain>
    </source>
</reference>
<gene>
    <name evidence="1" type="ORF">BOTBODRAFT_36846</name>
</gene>
<name>A0A067M1Y9_BOTB1</name>
<sequence length="445" mass="49553">MYADRSSVASVNRPQRFRILIIGRANSGKTTILRAICGTDEEPDVYSRDGRKLGKRSILYPFRSNQASRIDPTTTRGIHDIEESLVFPSNQGFIFHDSPAIEAGTVAELDLIRRFIQRRATEGSIDRQLHAIWYCFPADSNRVLTRAEQKFFQEIDTGKVPVIAIFTKCDALDADACTALVNQGMSLKDAQAEAPEYATREFQRTHLPLIREQRHPPKAVVCMRNMHMKNMPDDIQNATSELIKSTSESLDDGALKVLLAMVQHSNVELCIKTAVERGGIIETAKNLGLRENSYEEFEPNNEFIAKIFRWFPYIWVNAANIFLGVLGHQGNHMFLDHLDPPLQALNYGAAAVIVAANAFQIKLGVVDTECLQLSWANYVGSGKAEQVQAEIDHVFQDLASPTFKGILVEIILRNQITDQAAGGPGFEGTSSVVSMEGGYQYVYGQ</sequence>
<protein>
    <submittedName>
        <fullName evidence="1">Uncharacterized protein</fullName>
    </submittedName>
</protein>
<dbReference type="HOGENOM" id="CLU_023805_6_2_1"/>
<dbReference type="EMBL" id="KL198076">
    <property type="protein sequence ID" value="KDQ09589.1"/>
    <property type="molecule type" value="Genomic_DNA"/>
</dbReference>
<keyword evidence="2" id="KW-1185">Reference proteome</keyword>
<dbReference type="Gene3D" id="3.40.50.300">
    <property type="entry name" value="P-loop containing nucleotide triphosphate hydrolases"/>
    <property type="match status" value="1"/>
</dbReference>
<accession>A0A067M1Y9</accession>
<dbReference type="OrthoDB" id="59699at2759"/>
<dbReference type="AlphaFoldDB" id="A0A067M1Y9"/>
<proteinExistence type="predicted"/>
<dbReference type="CDD" id="cd00882">
    <property type="entry name" value="Ras_like_GTPase"/>
    <property type="match status" value="1"/>
</dbReference>
<evidence type="ECO:0000313" key="2">
    <source>
        <dbReference type="Proteomes" id="UP000027195"/>
    </source>
</evidence>
<organism evidence="1 2">
    <name type="scientific">Botryobasidium botryosum (strain FD-172 SS1)</name>
    <dbReference type="NCBI Taxonomy" id="930990"/>
    <lineage>
        <taxon>Eukaryota</taxon>
        <taxon>Fungi</taxon>
        <taxon>Dikarya</taxon>
        <taxon>Basidiomycota</taxon>
        <taxon>Agaricomycotina</taxon>
        <taxon>Agaricomycetes</taxon>
        <taxon>Cantharellales</taxon>
        <taxon>Botryobasidiaceae</taxon>
        <taxon>Botryobasidium</taxon>
    </lineage>
</organism>
<evidence type="ECO:0000313" key="1">
    <source>
        <dbReference type="EMBL" id="KDQ09589.1"/>
    </source>
</evidence>
<dbReference type="InParanoid" id="A0A067M1Y9"/>
<dbReference type="InterPro" id="IPR027417">
    <property type="entry name" value="P-loop_NTPase"/>
</dbReference>
<dbReference type="SUPFAM" id="SSF52540">
    <property type="entry name" value="P-loop containing nucleoside triphosphate hydrolases"/>
    <property type="match status" value="1"/>
</dbReference>